<feature type="region of interest" description="Disordered" evidence="1">
    <location>
        <begin position="607"/>
        <end position="686"/>
    </location>
</feature>
<dbReference type="EMBL" id="KB456261">
    <property type="protein sequence ID" value="EMF15624.1"/>
    <property type="molecule type" value="Genomic_DNA"/>
</dbReference>
<feature type="transmembrane region" description="Helical" evidence="2">
    <location>
        <begin position="993"/>
        <end position="1017"/>
    </location>
</feature>
<feature type="compositionally biased region" description="Basic and acidic residues" evidence="1">
    <location>
        <begin position="104"/>
        <end position="143"/>
    </location>
</feature>
<feature type="compositionally biased region" description="Polar residues" evidence="1">
    <location>
        <begin position="565"/>
        <end position="577"/>
    </location>
</feature>
<organism evidence="3 4">
    <name type="scientific">Sphaerulina musiva (strain SO2202)</name>
    <name type="common">Poplar stem canker fungus</name>
    <name type="synonym">Septoria musiva</name>
    <dbReference type="NCBI Taxonomy" id="692275"/>
    <lineage>
        <taxon>Eukaryota</taxon>
        <taxon>Fungi</taxon>
        <taxon>Dikarya</taxon>
        <taxon>Ascomycota</taxon>
        <taxon>Pezizomycotina</taxon>
        <taxon>Dothideomycetes</taxon>
        <taxon>Dothideomycetidae</taxon>
        <taxon>Mycosphaerellales</taxon>
        <taxon>Mycosphaerellaceae</taxon>
        <taxon>Sphaerulina</taxon>
    </lineage>
</organism>
<keyword evidence="2" id="KW-0812">Transmembrane</keyword>
<dbReference type="eggNOG" id="ENOG502S8T0">
    <property type="taxonomic scope" value="Eukaryota"/>
</dbReference>
<feature type="compositionally biased region" description="Polar residues" evidence="1">
    <location>
        <begin position="670"/>
        <end position="686"/>
    </location>
</feature>
<accession>M3DCT8</accession>
<feature type="transmembrane region" description="Helical" evidence="2">
    <location>
        <begin position="919"/>
        <end position="940"/>
    </location>
</feature>
<feature type="compositionally biased region" description="Low complexity" evidence="1">
    <location>
        <begin position="318"/>
        <end position="330"/>
    </location>
</feature>
<dbReference type="RefSeq" id="XP_016763745.1">
    <property type="nucleotide sequence ID" value="XM_016909533.1"/>
</dbReference>
<feature type="compositionally biased region" description="Basic residues" evidence="1">
    <location>
        <begin position="776"/>
        <end position="792"/>
    </location>
</feature>
<evidence type="ECO:0000256" key="2">
    <source>
        <dbReference type="SAM" id="Phobius"/>
    </source>
</evidence>
<dbReference type="HOGENOM" id="CLU_311215_0_0_1"/>
<proteinExistence type="predicted"/>
<feature type="compositionally biased region" description="Polar residues" evidence="1">
    <location>
        <begin position="186"/>
        <end position="195"/>
    </location>
</feature>
<keyword evidence="2" id="KW-1133">Transmembrane helix</keyword>
<feature type="compositionally biased region" description="Low complexity" evidence="1">
    <location>
        <begin position="50"/>
        <end position="72"/>
    </location>
</feature>
<evidence type="ECO:0008006" key="5">
    <source>
        <dbReference type="Google" id="ProtNLM"/>
    </source>
</evidence>
<feature type="region of interest" description="Disordered" evidence="1">
    <location>
        <begin position="19"/>
        <end position="212"/>
    </location>
</feature>
<dbReference type="GeneID" id="27906670"/>
<feature type="region of interest" description="Disordered" evidence="1">
    <location>
        <begin position="710"/>
        <end position="736"/>
    </location>
</feature>
<feature type="region of interest" description="Disordered" evidence="1">
    <location>
        <begin position="766"/>
        <end position="805"/>
    </location>
</feature>
<feature type="compositionally biased region" description="Polar residues" evidence="1">
    <location>
        <begin position="608"/>
        <end position="618"/>
    </location>
</feature>
<feature type="compositionally biased region" description="Low complexity" evidence="1">
    <location>
        <begin position="464"/>
        <end position="490"/>
    </location>
</feature>
<keyword evidence="4" id="KW-1185">Reference proteome</keyword>
<protein>
    <recommendedName>
        <fullName evidence="5">Serine-rich protein</fullName>
    </recommendedName>
</protein>
<feature type="compositionally biased region" description="Low complexity" evidence="1">
    <location>
        <begin position="232"/>
        <end position="241"/>
    </location>
</feature>
<feature type="region of interest" description="Disordered" evidence="1">
    <location>
        <begin position="544"/>
        <end position="579"/>
    </location>
</feature>
<sequence>MSTATGKVKERKELYERLAKRKSRDARSGFFGATQVAPRDTQRERRRRSATSASDLQLQLRQSQSQSQKPSSTAIPEKSTVRLVEPSTSSASNSSTRSSSRTSSEARRRSRSSVDDEHENVTTRAPRTEPDESQEIARVRETSDASDPLPGSPASGREFDVSDATPPANEPLGTGQEQDRAPSPTLYPNTSQLTLARSEGHRRSTSSGWGSLCSTLQSGSEIALVKSLRSHPSSSLSTTLRGTPTPADYEHSHARTVSDETARLSLQTLQEASPELTTIRAVSDSETSITPSPPAPHSGPRVIQDPSTLAFSRPYTAPSVSSNESDSPVSLPRTSRRAYSTGSLHTLPSLSDLREVTSSPVVQLYGSEPATISDAAHSHSSSPNFVAYSPSVGSIVHHQRPISRPGRLAAASSFESITSRFEQDDETSFPGRRLASHSSWASLESTDTLPPLFIPRRRVRHKAASTSLSSQASSQATITRPRTATPTTDDTMGDDEDIDTLPFPRRPFSNQLSTIASESDGQRGSHHLSHWSLGSGVLTIGTGDQTPLSATFDESRRRSAPVDSIASSLPSPATRGTSVEAGDMTLGIFREESAVPQPLFKTQHRATLVNNPGPSSGHATRKYDGPLPPLPPVPQNGDEDELVDTLSEMTRPSLHQKRSGYSLRGKSNHSRQQSEISYVGSDRSSQSTGIFPVWARNFYSGQARLSSKLSLSSLSTTERARPAAQHGRGDSTWTSHSITSRLGQTYSSEENVSPTSSHFLPAIFRSGTRNNEGSRKAKLHKSQKSRGSKKSRPSHDDRPDSMPILADPLQQQPEATNEEVLPSGQPRWGVLQGSENEVPQRVPRHKPLRKYSKQNQWGEMEFPRPMTKDRLSDFNGTLASQPHLAPSKRISQNRLSFWQAPSFTESLDTLIRSRCNRQVLLFTLGFVLPLFWMLGAVLPLPKKPVDDSELEKAGVLPGSEEDVAHAMMRHEAGDAEQRWREDRVYRKAKWWRMLNRIMSVIGILVIAAVVALVVITVR</sequence>
<feature type="region of interest" description="Disordered" evidence="1">
    <location>
        <begin position="275"/>
        <end position="344"/>
    </location>
</feature>
<dbReference type="AlphaFoldDB" id="M3DCT8"/>
<name>M3DCT8_SPHMS</name>
<gene>
    <name evidence="3" type="ORF">SEPMUDRAFT_60655</name>
</gene>
<dbReference type="Proteomes" id="UP000016931">
    <property type="component" value="Unassembled WGS sequence"/>
</dbReference>
<keyword evidence="2" id="KW-0472">Membrane</keyword>
<evidence type="ECO:0000256" key="1">
    <source>
        <dbReference type="SAM" id="MobiDB-lite"/>
    </source>
</evidence>
<evidence type="ECO:0000313" key="3">
    <source>
        <dbReference type="EMBL" id="EMF15624.1"/>
    </source>
</evidence>
<evidence type="ECO:0000313" key="4">
    <source>
        <dbReference type="Proteomes" id="UP000016931"/>
    </source>
</evidence>
<dbReference type="OMA" id="AMMKHEA"/>
<feature type="region of interest" description="Disordered" evidence="1">
    <location>
        <begin position="419"/>
        <end position="441"/>
    </location>
</feature>
<feature type="region of interest" description="Disordered" evidence="1">
    <location>
        <begin position="232"/>
        <end position="259"/>
    </location>
</feature>
<reference evidence="3 4" key="1">
    <citation type="journal article" date="2012" name="PLoS Pathog.">
        <title>Diverse lifestyles and strategies of plant pathogenesis encoded in the genomes of eighteen Dothideomycetes fungi.</title>
        <authorList>
            <person name="Ohm R.A."/>
            <person name="Feau N."/>
            <person name="Henrissat B."/>
            <person name="Schoch C.L."/>
            <person name="Horwitz B.A."/>
            <person name="Barry K.W."/>
            <person name="Condon B.J."/>
            <person name="Copeland A.C."/>
            <person name="Dhillon B."/>
            <person name="Glaser F."/>
            <person name="Hesse C.N."/>
            <person name="Kosti I."/>
            <person name="LaButti K."/>
            <person name="Lindquist E.A."/>
            <person name="Lucas S."/>
            <person name="Salamov A.A."/>
            <person name="Bradshaw R.E."/>
            <person name="Ciuffetti L."/>
            <person name="Hamelin R.C."/>
            <person name="Kema G.H.J."/>
            <person name="Lawrence C."/>
            <person name="Scott J.A."/>
            <person name="Spatafora J.W."/>
            <person name="Turgeon B.G."/>
            <person name="de Wit P.J.G.M."/>
            <person name="Zhong S."/>
            <person name="Goodwin S.B."/>
            <person name="Grigoriev I.V."/>
        </authorList>
    </citation>
    <scope>NUCLEOTIDE SEQUENCE [LARGE SCALE GENOMIC DNA]</scope>
    <source>
        <strain evidence="3 4">SO2202</strain>
    </source>
</reference>
<feature type="region of interest" description="Disordered" evidence="1">
    <location>
        <begin position="463"/>
        <end position="507"/>
    </location>
</feature>
<feature type="compositionally biased region" description="Low complexity" evidence="1">
    <location>
        <begin position="87"/>
        <end position="103"/>
    </location>
</feature>
<feature type="compositionally biased region" description="Basic and acidic residues" evidence="1">
    <location>
        <begin position="248"/>
        <end position="259"/>
    </location>
</feature>